<evidence type="ECO:0000256" key="3">
    <source>
        <dbReference type="ARBA" id="ARBA00022723"/>
    </source>
</evidence>
<dbReference type="GO" id="GO:0010212">
    <property type="term" value="P:response to ionizing radiation"/>
    <property type="evidence" value="ECO:0007669"/>
    <property type="project" value="UniProtKB-UniRule"/>
</dbReference>
<evidence type="ECO:0000256" key="4">
    <source>
        <dbReference type="ARBA" id="ARBA00022763"/>
    </source>
</evidence>
<dbReference type="PANTHER" id="PTHR23328:SF1">
    <property type="entry name" value="E3 UBIQUITIN-PROTEIN LIGASE RNF168"/>
    <property type="match status" value="1"/>
</dbReference>
<feature type="short sequence motif" description="MIU motif 2" evidence="11">
    <location>
        <begin position="529"/>
        <end position="552"/>
    </location>
</feature>
<dbReference type="VGNC" id="VGNC:76840">
    <property type="gene designation" value="RNF168"/>
</dbReference>
<dbReference type="PROSITE" id="PS50089">
    <property type="entry name" value="ZF_RING_2"/>
    <property type="match status" value="1"/>
</dbReference>
<dbReference type="GO" id="GO:0042393">
    <property type="term" value="F:histone binding"/>
    <property type="evidence" value="ECO:0007669"/>
    <property type="project" value="UniProtKB-UniRule"/>
</dbReference>
<evidence type="ECO:0000256" key="8">
    <source>
        <dbReference type="ARBA" id="ARBA00022853"/>
    </source>
</evidence>
<dbReference type="PaxDb" id="9544-ENSMMUP00000005384"/>
<evidence type="ECO:0000256" key="6">
    <source>
        <dbReference type="ARBA" id="ARBA00022786"/>
    </source>
</evidence>
<dbReference type="FunCoup" id="F6X8M3">
    <property type="interactions" value="1885"/>
</dbReference>
<dbReference type="GO" id="GO:0097680">
    <property type="term" value="P:double-strand break repair via classical nonhomologous end joining"/>
    <property type="evidence" value="ECO:0007669"/>
    <property type="project" value="Ensembl"/>
</dbReference>
<keyword evidence="11" id="KW-0832">Ubl conjugation</keyword>
<dbReference type="STRING" id="9544.ENSMMUP00000005384"/>
<evidence type="ECO:0000256" key="11">
    <source>
        <dbReference type="HAMAP-Rule" id="MF_03066"/>
    </source>
</evidence>
<comment type="PTM">
    <text evidence="11">Sumoylated with SUMO1 by PIAS4 in response to double-strand breaks (DSBs).</text>
</comment>
<dbReference type="EC" id="2.3.2.27" evidence="11"/>
<dbReference type="InterPro" id="IPR034725">
    <property type="entry name" value="RNF168"/>
</dbReference>
<keyword evidence="8 11" id="KW-0156">Chromatin regulator</keyword>
<evidence type="ECO:0000256" key="9">
    <source>
        <dbReference type="ARBA" id="ARBA00023204"/>
    </source>
</evidence>
<dbReference type="InParanoid" id="F6X8M3"/>
<keyword evidence="6 11" id="KW-0833">Ubl conjugation pathway</keyword>
<reference evidence="14" key="2">
    <citation type="submission" date="2019-01" db="EMBL/GenBank/DDBJ databases">
        <authorList>
            <person name="Graves T."/>
            <person name="Eichler E.E."/>
            <person name="Wilson R.K."/>
        </authorList>
    </citation>
    <scope>NUCLEOTIDE SEQUENCE [LARGE SCALE GENOMIC DNA]</scope>
    <source>
        <strain evidence="14">17573</strain>
    </source>
</reference>
<feature type="compositionally biased region" description="Basic and acidic residues" evidence="12">
    <location>
        <begin position="297"/>
        <end position="309"/>
    </location>
</feature>
<dbReference type="GO" id="GO:0005654">
    <property type="term" value="C:nucleoplasm"/>
    <property type="evidence" value="ECO:0007669"/>
    <property type="project" value="Ensembl"/>
</dbReference>
<keyword evidence="7 11" id="KW-0862">Zinc</keyword>
<evidence type="ECO:0000256" key="2">
    <source>
        <dbReference type="ARBA" id="ARBA00022679"/>
    </source>
</evidence>
<gene>
    <name evidence="11 14 16" type="primary">RNF168</name>
</gene>
<feature type="domain" description="RING-type" evidence="13">
    <location>
        <begin position="111"/>
        <end position="150"/>
    </location>
</feature>
<dbReference type="Proteomes" id="UP000006718">
    <property type="component" value="Chromosome 2"/>
</dbReference>
<dbReference type="InterPro" id="IPR051657">
    <property type="entry name" value="RNF168/RNF169_E3_ubiq-ligase"/>
</dbReference>
<dbReference type="SMART" id="SM00184">
    <property type="entry name" value="RING"/>
    <property type="match status" value="1"/>
</dbReference>
<feature type="short sequence motif" description="MIU motif 1" evidence="11">
    <location>
        <begin position="263"/>
        <end position="286"/>
    </location>
</feature>
<feature type="compositionally biased region" description="Basic and acidic residues" evidence="12">
    <location>
        <begin position="421"/>
        <end position="432"/>
    </location>
</feature>
<dbReference type="OMA" id="SWARYNT"/>
<dbReference type="GO" id="GO:0140858">
    <property type="term" value="F:histone H2AK15 ubiquitin ligase activity"/>
    <property type="evidence" value="ECO:0007669"/>
    <property type="project" value="Ensembl"/>
</dbReference>
<reference evidence="14" key="3">
    <citation type="submission" date="2025-08" db="UniProtKB">
        <authorList>
            <consortium name="Ensembl"/>
        </authorList>
    </citation>
    <scope>IDENTIFICATION</scope>
    <source>
        <strain evidence="14">17573</strain>
    </source>
</reference>
<feature type="region of interest" description="Disordered" evidence="12">
    <location>
        <begin position="421"/>
        <end position="461"/>
    </location>
</feature>
<dbReference type="GO" id="GO:0070534">
    <property type="term" value="P:protein K63-linked ubiquitination"/>
    <property type="evidence" value="ECO:0007669"/>
    <property type="project" value="Ensembl"/>
</dbReference>
<dbReference type="HAMAP" id="MF_03066">
    <property type="entry name" value="RNF168"/>
    <property type="match status" value="1"/>
</dbReference>
<comment type="PTM">
    <text evidence="11">Ubiquitinated.</text>
</comment>
<feature type="short sequence motif" description="LR motif 1" evidence="11">
    <location>
        <begin position="205"/>
        <end position="223"/>
    </location>
</feature>
<dbReference type="eggNOG" id="KOG4159">
    <property type="taxonomic scope" value="Eukaryota"/>
</dbReference>
<sequence>MQKFEHHSKTLASQAAQDEMWTAVRALEFTSMELNILYSYVIEVLTCLHTRVLEKLPDLVRGLPTLASVLRRKVKNERIRVVWDSVLEECGLQEGDVTALCAVPSRSECQCGICMDILVEPVTLPCSHTLCRPCFQATVEKASLCCPFCRRRVSSWTRYHTRRNSLVNLDLWKVIQKHYPRECKLRASGQESEEVADDCQPVRLLSKPGELRREYEEEISKVEAERRASEEEENKASEEYIQRLLAEEEEEEKRQAEKRRRAMEEQLRSDEELARKLSIDINNYCEGSISASPLNSRKSDPVTPKSEKKSKNKQRNPGNIQKYLTPKSPFGSASHSEAVQEARKNSVSKVTKSPTGQDTEMEDMPTLSPQIPLGTGEQGADSSAEPPMPWLCACGAEWYHEGNVKTRAGNHDKELCVLSHEGPKTRVPDPKEAAVMPCGRTESGCAPTSGVTQTNGDNTGEAENEELGLLISKDISKRKNQESSFEAVEDPCFPAKRRKTSPECSPDQEETEINFTQKLIDLEHLLFERHKQEEQDRLLALQLQKEVDKEQMVPNRQKGSPDGYDLRAPSSPPDRVPNGQRKNPKDRNSKRQTHTEHPKPQRGSRDENRHLSLKMQLKHSVNGRKMPNSSRDQCNVSKSAHSLQPSISQKSIFQMFQRCTK</sequence>
<dbReference type="GeneTree" id="ENSGT00940000153680"/>
<dbReference type="InterPro" id="IPR001841">
    <property type="entry name" value="Znf_RING"/>
</dbReference>
<feature type="short sequence motif" description="UMI motif" evidence="11">
    <location>
        <begin position="238"/>
        <end position="246"/>
    </location>
</feature>
<dbReference type="GO" id="GO:0005634">
    <property type="term" value="C:nucleus"/>
    <property type="evidence" value="ECO:0000318"/>
    <property type="project" value="GO_Central"/>
</dbReference>
<dbReference type="GO" id="GO:0031491">
    <property type="term" value="F:nucleosome binding"/>
    <property type="evidence" value="ECO:0000318"/>
    <property type="project" value="GO_Central"/>
</dbReference>
<dbReference type="GO" id="GO:0004842">
    <property type="term" value="F:ubiquitin-protein transferase activity"/>
    <property type="evidence" value="ECO:0000318"/>
    <property type="project" value="GO_Central"/>
</dbReference>
<evidence type="ECO:0000313" key="15">
    <source>
        <dbReference type="Proteomes" id="UP000006718"/>
    </source>
</evidence>
<name>F6X8M3_MACMU</name>
<reference evidence="14" key="4">
    <citation type="submission" date="2025-09" db="UniProtKB">
        <authorList>
            <consortium name="Ensembl"/>
        </authorList>
    </citation>
    <scope>IDENTIFICATION</scope>
    <source>
        <strain evidence="14">17573</strain>
    </source>
</reference>
<dbReference type="GO" id="GO:0005829">
    <property type="term" value="C:cytosol"/>
    <property type="evidence" value="ECO:0007669"/>
    <property type="project" value="Ensembl"/>
</dbReference>
<dbReference type="CDD" id="cd16550">
    <property type="entry name" value="RING-HC_RNF168"/>
    <property type="match status" value="1"/>
</dbReference>
<dbReference type="Pfam" id="PF15080">
    <property type="entry name" value="DUF4547"/>
    <property type="match status" value="1"/>
</dbReference>
<dbReference type="InterPro" id="IPR018957">
    <property type="entry name" value="Znf_C3HC4_RING-type"/>
</dbReference>
<comment type="subunit">
    <text evidence="11">Monomer. Interacts with UBE2N/UBC13.</text>
</comment>
<accession>F6X8M3</accession>
<feature type="compositionally biased region" description="Polar residues" evidence="12">
    <location>
        <begin position="449"/>
        <end position="458"/>
    </location>
</feature>
<comment type="catalytic activity">
    <reaction evidence="1 11">
        <text>S-ubiquitinyl-[E2 ubiquitin-conjugating enzyme]-L-cysteine + [acceptor protein]-L-lysine = [E2 ubiquitin-conjugating enzyme]-L-cysteine + N(6)-ubiquitinyl-[acceptor protein]-L-lysine.</text>
        <dbReference type="EC" id="2.3.2.27"/>
    </reaction>
</comment>
<proteinExistence type="inferred from homology"/>
<reference evidence="15" key="1">
    <citation type="journal article" date="2007" name="Science">
        <title>Evolutionary and biomedical insights from the rhesus macaque genome.</title>
        <authorList>
            <person name="Gibbs R.A."/>
            <person name="Rogers J."/>
            <person name="Katze M.G."/>
            <person name="Bumgarner R."/>
            <person name="Weinstock G.M."/>
            <person name="Mardis E.R."/>
            <person name="Remington K.A."/>
            <person name="Strausberg R.L."/>
            <person name="Venter J.C."/>
            <person name="Wilson R.K."/>
            <person name="Batzer M.A."/>
            <person name="Bustamante C.D."/>
            <person name="Eichler E.E."/>
            <person name="Hahn M.W."/>
            <person name="Hardison R.C."/>
            <person name="Makova K.D."/>
            <person name="Miller W."/>
            <person name="Milosavljevic A."/>
            <person name="Palermo R.E."/>
            <person name="Siepel A."/>
            <person name="Sikela J.M."/>
            <person name="Attaway T."/>
            <person name="Bell S."/>
            <person name="Bernard K.E."/>
            <person name="Buhay C.J."/>
            <person name="Chandrabose M.N."/>
            <person name="Dao M."/>
            <person name="Davis C."/>
            <person name="Delehaunty K.D."/>
            <person name="Ding Y."/>
            <person name="Dinh H.H."/>
            <person name="Dugan-Rocha S."/>
            <person name="Fulton L.A."/>
            <person name="Gabisi R.A."/>
            <person name="Garner T.T."/>
            <person name="Godfrey J."/>
            <person name="Hawes A.C."/>
            <person name="Hernandez J."/>
            <person name="Hines S."/>
            <person name="Holder M."/>
            <person name="Hume J."/>
            <person name="Jhangiani S.N."/>
            <person name="Joshi V."/>
            <person name="Khan Z.M."/>
            <person name="Kirkness E.F."/>
            <person name="Cree A."/>
            <person name="Fowler R.G."/>
            <person name="Lee S."/>
            <person name="Lewis L.R."/>
            <person name="Li Z."/>
            <person name="Liu Y.-S."/>
            <person name="Moore S.M."/>
            <person name="Muzny D."/>
            <person name="Nazareth L.V."/>
            <person name="Ngo D.N."/>
            <person name="Okwuonu G.O."/>
            <person name="Pai G."/>
            <person name="Parker D."/>
            <person name="Paul H.A."/>
            <person name="Pfannkoch C."/>
            <person name="Pohl C.S."/>
            <person name="Rogers Y.-H.C."/>
            <person name="Ruiz S.J."/>
            <person name="Sabo A."/>
            <person name="Santibanez J."/>
            <person name="Schneider B.W."/>
            <person name="Smith S.M."/>
            <person name="Sodergren E."/>
            <person name="Svatek A.F."/>
            <person name="Utterback T.R."/>
            <person name="Vattathil S."/>
            <person name="Warren W."/>
            <person name="White C.S."/>
            <person name="Chinwalla A.T."/>
            <person name="Feng Y."/>
            <person name="Halpern A.L."/>
            <person name="Hillier L.W."/>
            <person name="Huang X."/>
            <person name="Minx P."/>
            <person name="Nelson J.O."/>
            <person name="Pepin K.H."/>
            <person name="Qin X."/>
            <person name="Sutton G.G."/>
            <person name="Venter E."/>
            <person name="Walenz B.P."/>
            <person name="Wallis J.W."/>
            <person name="Worley K.C."/>
            <person name="Yang S.-P."/>
            <person name="Jones S.M."/>
            <person name="Marra M.A."/>
            <person name="Rocchi M."/>
            <person name="Schein J.E."/>
            <person name="Baertsch R."/>
            <person name="Clarke L."/>
            <person name="Csuros M."/>
            <person name="Glasscock J."/>
            <person name="Harris R.A."/>
            <person name="Havlak P."/>
            <person name="Jackson A.R."/>
            <person name="Jiang H."/>
            <person name="Liu Y."/>
            <person name="Messina D.N."/>
            <person name="Shen Y."/>
            <person name="Song H.X.-Z."/>
            <person name="Wylie T."/>
            <person name="Zhang L."/>
            <person name="Birney E."/>
            <person name="Han K."/>
            <person name="Konkel M.K."/>
            <person name="Lee J."/>
            <person name="Smit A.F.A."/>
            <person name="Ullmer B."/>
            <person name="Wang H."/>
            <person name="Xing J."/>
            <person name="Burhans R."/>
            <person name="Cheng Z."/>
            <person name="Karro J.E."/>
            <person name="Ma J."/>
            <person name="Raney B."/>
            <person name="She X."/>
            <person name="Cox M.J."/>
            <person name="Demuth J.P."/>
            <person name="Dumas L.J."/>
            <person name="Han S.-G."/>
            <person name="Hopkins J."/>
            <person name="Karimpour-Fard A."/>
            <person name="Kim Y.H."/>
            <person name="Pollack J.R."/>
            <person name="Vinar T."/>
            <person name="Addo-Quaye C."/>
            <person name="Degenhardt J."/>
            <person name="Denby A."/>
            <person name="Hubisz M.J."/>
            <person name="Indap A."/>
            <person name="Kosiol C."/>
            <person name="Lahn B.T."/>
            <person name="Lawson H.A."/>
            <person name="Marklein A."/>
            <person name="Nielsen R."/>
            <person name="Vallender E.J."/>
            <person name="Clark A.G."/>
            <person name="Ferguson B."/>
            <person name="Hernandez R.D."/>
            <person name="Hirani K."/>
            <person name="Kehrer-Sawatzki H."/>
            <person name="Kolb J."/>
            <person name="Patil S."/>
            <person name="Pu L.-L."/>
            <person name="Ren Y."/>
            <person name="Smith D.G."/>
            <person name="Wheeler D.A."/>
            <person name="Schenck I."/>
            <person name="Ball E.V."/>
            <person name="Chen R."/>
            <person name="Cooper D.N."/>
            <person name="Giardine B."/>
            <person name="Hsu F."/>
            <person name="Kent W.J."/>
            <person name="Lesk A."/>
            <person name="Nelson D.L."/>
            <person name="O'brien W.E."/>
            <person name="Pruefer K."/>
            <person name="Stenson P.D."/>
            <person name="Wallace J.C."/>
            <person name="Ke H."/>
            <person name="Liu X.-M."/>
            <person name="Wang P."/>
            <person name="Xiang A.P."/>
            <person name="Yang F."/>
            <person name="Barber G.P."/>
            <person name="Haussler D."/>
            <person name="Karolchik D."/>
            <person name="Kern A.D."/>
            <person name="Kuhn R.M."/>
            <person name="Smith K.E."/>
            <person name="Zwieg A.S."/>
        </authorList>
    </citation>
    <scope>NUCLEOTIDE SEQUENCE [LARGE SCALE GENOMIC DNA]</scope>
    <source>
        <strain evidence="15">17573</strain>
    </source>
</reference>
<dbReference type="InterPro" id="IPR013083">
    <property type="entry name" value="Znf_RING/FYVE/PHD"/>
</dbReference>
<evidence type="ECO:0000256" key="1">
    <source>
        <dbReference type="ARBA" id="ARBA00000900"/>
    </source>
</evidence>
<dbReference type="CDD" id="cd22265">
    <property type="entry name" value="UDM1_RNF168"/>
    <property type="match status" value="1"/>
</dbReference>
<keyword evidence="4 11" id="KW-0227">DNA damage</keyword>
<comment type="subcellular location">
    <subcellularLocation>
        <location evidence="11">Nucleus</location>
    </subcellularLocation>
    <text evidence="11">Localizes to double-strand breaks (DSBs) sites of DNA damage.</text>
</comment>
<keyword evidence="9 11" id="KW-0234">DNA repair</keyword>
<keyword evidence="3 11" id="KW-0479">Metal-binding</keyword>
<dbReference type="GO" id="GO:0006511">
    <property type="term" value="P:ubiquitin-dependent protein catabolic process"/>
    <property type="evidence" value="ECO:0007669"/>
    <property type="project" value="Ensembl"/>
</dbReference>
<protein>
    <recommendedName>
        <fullName evidence="11">E3 ubiquitin-protein ligase RNF168</fullName>
        <ecNumber evidence="11">2.3.2.27</ecNumber>
    </recommendedName>
    <alternativeName>
        <fullName evidence="11">RING finger protein 168</fullName>
    </alternativeName>
    <alternativeName>
        <fullName evidence="11">RING-type E3 ubiquitin transferase RNF168</fullName>
    </alternativeName>
</protein>
<dbReference type="Pfam" id="PF00097">
    <property type="entry name" value="zf-C3HC4"/>
    <property type="match status" value="1"/>
</dbReference>
<dbReference type="GO" id="GO:0045739">
    <property type="term" value="P:positive regulation of DNA repair"/>
    <property type="evidence" value="ECO:0007669"/>
    <property type="project" value="UniProtKB-UniRule"/>
</dbReference>
<feature type="region of interest" description="Disordered" evidence="12">
    <location>
        <begin position="286"/>
        <end position="384"/>
    </location>
</feature>
<dbReference type="GO" id="GO:0043130">
    <property type="term" value="F:ubiquitin binding"/>
    <property type="evidence" value="ECO:0007669"/>
    <property type="project" value="UniProtKB-UniRule"/>
</dbReference>
<dbReference type="Gene3D" id="3.30.40.10">
    <property type="entry name" value="Zinc/RING finger domain, C3HC4 (zinc finger)"/>
    <property type="match status" value="1"/>
</dbReference>
<dbReference type="HOGENOM" id="CLU_030653_0_0_1"/>
<evidence type="ECO:0000256" key="5">
    <source>
        <dbReference type="ARBA" id="ARBA00022771"/>
    </source>
</evidence>
<dbReference type="GO" id="GO:0006302">
    <property type="term" value="P:double-strand break repair"/>
    <property type="evidence" value="ECO:0000318"/>
    <property type="project" value="GO_Central"/>
</dbReference>
<organism evidence="14 15">
    <name type="scientific">Macaca mulatta</name>
    <name type="common">Rhesus macaque</name>
    <dbReference type="NCBI Taxonomy" id="9544"/>
    <lineage>
        <taxon>Eukaryota</taxon>
        <taxon>Metazoa</taxon>
        <taxon>Chordata</taxon>
        <taxon>Craniata</taxon>
        <taxon>Vertebrata</taxon>
        <taxon>Euteleostomi</taxon>
        <taxon>Mammalia</taxon>
        <taxon>Eutheria</taxon>
        <taxon>Euarchontoglires</taxon>
        <taxon>Primates</taxon>
        <taxon>Haplorrhini</taxon>
        <taxon>Catarrhini</taxon>
        <taxon>Cercopithecidae</taxon>
        <taxon>Cercopithecinae</taxon>
        <taxon>Macaca</taxon>
    </lineage>
</organism>
<comment type="caution">
    <text evidence="11">According to a well-established model, RNF168 cannot initiate H2A 'Lys-63'-linked ubiquitination and is recruited following RNF8-dependent histone ubiquitination to amplify H2A 'Lys-63'-linked ubiquitination. However, other data suggest that RNF168 is the priming ubiquitin ligase by mediating monoubiquitination of 'Lys-13' and 'Lys-15' of nucleosomal histone H2A (H2AK13Ub and H2AK15Ub respectively). These data suggest that RNF168 might be recruited to DSBs sites in a RNF8-dependent manner by binding to non-histone proteins ubiquitinated via 'Lys-63'-linked and initiates monoubiquitination of H2A, which is then amplified by RNF8. Additional evidences are however required to confirm these data.</text>
</comment>
<evidence type="ECO:0000259" key="13">
    <source>
        <dbReference type="PROSITE" id="PS50089"/>
    </source>
</evidence>
<feature type="compositionally biased region" description="Polar residues" evidence="12">
    <location>
        <begin position="627"/>
        <end position="648"/>
    </location>
</feature>
<dbReference type="GO" id="GO:0000077">
    <property type="term" value="P:DNA damage checkpoint signaling"/>
    <property type="evidence" value="ECO:0007669"/>
    <property type="project" value="Ensembl"/>
</dbReference>
<dbReference type="VEuPathDB" id="HostDB:ENSMMUG00000004035"/>
<dbReference type="AlphaFoldDB" id="F6X8M3"/>
<evidence type="ECO:0000256" key="12">
    <source>
        <dbReference type="SAM" id="MobiDB-lite"/>
    </source>
</evidence>
<feature type="region of interest" description="Disordered" evidence="12">
    <location>
        <begin position="544"/>
        <end position="648"/>
    </location>
</feature>
<dbReference type="InterPro" id="IPR027875">
    <property type="entry name" value="DUF4547"/>
</dbReference>
<feature type="region of interest" description="Disordered" evidence="12">
    <location>
        <begin position="479"/>
        <end position="511"/>
    </location>
</feature>
<dbReference type="UniPathway" id="UPA00143"/>
<evidence type="ECO:0000313" key="16">
    <source>
        <dbReference type="VGNC" id="VGNC:76840"/>
    </source>
</evidence>
<dbReference type="GO" id="GO:0008270">
    <property type="term" value="F:zinc ion binding"/>
    <property type="evidence" value="ECO:0007669"/>
    <property type="project" value="UniProtKB-KW"/>
</dbReference>
<feature type="compositionally biased region" description="Basic and acidic residues" evidence="12">
    <location>
        <begin position="583"/>
        <end position="610"/>
    </location>
</feature>
<evidence type="ECO:0000313" key="14">
    <source>
        <dbReference type="Ensembl" id="ENSMMUP00000005384.4"/>
    </source>
</evidence>
<dbReference type="Bgee" id="ENSMMUG00000004035">
    <property type="expression patterns" value="Expressed in ileum and 21 other cell types or tissues"/>
</dbReference>
<dbReference type="GO" id="GO:0034244">
    <property type="term" value="P:negative regulation of transcription elongation by RNA polymerase II"/>
    <property type="evidence" value="ECO:0007669"/>
    <property type="project" value="Ensembl"/>
</dbReference>
<keyword evidence="5 11" id="KW-0863">Zinc-finger</keyword>
<dbReference type="SUPFAM" id="SSF57850">
    <property type="entry name" value="RING/U-box"/>
    <property type="match status" value="1"/>
</dbReference>
<feature type="short sequence motif" description="LR motif 2" evidence="11">
    <location>
        <begin position="556"/>
        <end position="567"/>
    </location>
</feature>
<comment type="domain">
    <text evidence="11">The MIU motif (motif interacting with ubiquitin) mediates the interaction with both 'Lys-48'- and 'Lys-63'-linked ubiquitin chains. The UMI motif mediates interaction with ubiquitin with a preference for 'Lys-63'-linked ubiquitin. The specificity for different types of ubiquitin is mediated by juxtaposition of ubiquitin-binding motifs (MIU and UMI motifs) with LR motifs (LRMs).</text>
</comment>
<evidence type="ECO:0000256" key="7">
    <source>
        <dbReference type="ARBA" id="ARBA00022833"/>
    </source>
</evidence>
<dbReference type="Ensembl" id="ENSMMUT00000005720.4">
    <property type="protein sequence ID" value="ENSMMUP00000005384.4"/>
    <property type="gene ID" value="ENSMMUG00000004035.4"/>
</dbReference>
<keyword evidence="15" id="KW-1185">Reference proteome</keyword>
<dbReference type="GO" id="GO:0000151">
    <property type="term" value="C:ubiquitin ligase complex"/>
    <property type="evidence" value="ECO:0007669"/>
    <property type="project" value="UniProtKB-UniRule"/>
</dbReference>
<comment type="similarity">
    <text evidence="11">Belongs to the RNF168 family.</text>
</comment>
<feature type="region of interest" description="Disordered" evidence="12">
    <location>
        <begin position="219"/>
        <end position="238"/>
    </location>
</feature>
<dbReference type="GO" id="GO:0070530">
    <property type="term" value="F:K63-linked polyubiquitin modification-dependent protein binding"/>
    <property type="evidence" value="ECO:0007669"/>
    <property type="project" value="Ensembl"/>
</dbReference>
<comment type="function">
    <text evidence="11">E3 ubiquitin-protein ligase required for accumulation of repair proteins to sites of DNA damage. Acts with UBE2N/UBC13 to amplify the RNF8-dependent histone ubiquitination. Recruited to sites of DNA damage at double-strand breaks (DSBs) by binding to ubiquitinated histone H2A and H2AX and amplifies the RNF8-dependent H2A ubiquitination, promoting the formation of 'Lys-63'-linked ubiquitin conjugates. This leads to concentrate ubiquitinated histones H2A and H2AX at DNA lesions to the threshold required for recruitment of TP53BP1 and BRCA1. Also recruited at DNA interstrand cross-links (ICLs) sites and promotes accumulation of 'Lys-63'-linked ubiquitination of histones H2A and H2AX, leading to recruitment of FAAP20 and Fanconi anemia (FA) complex, followed by interstrand cross-link repair. H2A ubiquitination also mediates the ATM-dependent transcriptional silencing at regions flanking DSBs in cis, a mechanism to avoid collision between transcription and repair intermediates. Also involved in class switch recombination in immune system, via its role in regulation of DSBs repair. Following DNA damage, promotes the ubiquitination and degradation of JMJD2A/KDM4A in collaboration with RNF8, leading to unmask H4K20me2 mark and promote the recruitment of TP53BP1 at DNA damage sites. Not able to initiate 'Lys-63'-linked ubiquitination in vitro; possibly due to partial occlusion of the UBE2N/UBC13-binding region. Catalyzes monoubiquitination of 'Lys-13' and 'Lys-15' of nucleosomal histone H2A (H2AK13Ub and H2AK15Ub, respectively).</text>
</comment>
<comment type="pathway">
    <text evidence="11">Protein modification; protein ubiquitination.</text>
</comment>
<dbReference type="CDD" id="cd21952">
    <property type="entry name" value="MIU2_RNF168"/>
    <property type="match status" value="1"/>
</dbReference>
<keyword evidence="10 11" id="KW-0539">Nucleus</keyword>
<dbReference type="FunFam" id="3.30.40.10:FF:000466">
    <property type="entry name" value="E3 ubiquitin-protein ligase RNF168"/>
    <property type="match status" value="1"/>
</dbReference>
<feature type="compositionally biased region" description="Polar residues" evidence="12">
    <location>
        <begin position="345"/>
        <end position="358"/>
    </location>
</feature>
<dbReference type="GO" id="GO:0035861">
    <property type="term" value="C:site of double-strand break"/>
    <property type="evidence" value="ECO:0000318"/>
    <property type="project" value="GO_Central"/>
</dbReference>
<dbReference type="GO" id="GO:0140861">
    <property type="term" value="P:DNA repair-dependent chromatin remodeling"/>
    <property type="evidence" value="ECO:0007669"/>
    <property type="project" value="Ensembl"/>
</dbReference>
<dbReference type="PANTHER" id="PTHR23328">
    <property type="entry name" value="RING-TYPE DOMAIN-CONTAINING PROTEIN"/>
    <property type="match status" value="1"/>
</dbReference>
<dbReference type="GO" id="GO:0040029">
    <property type="term" value="P:epigenetic regulation of gene expression"/>
    <property type="evidence" value="ECO:0007669"/>
    <property type="project" value="Ensembl"/>
</dbReference>
<evidence type="ECO:0000256" key="10">
    <source>
        <dbReference type="ARBA" id="ARBA00023242"/>
    </source>
</evidence>
<keyword evidence="2 11" id="KW-0808">Transferase</keyword>